<proteinExistence type="predicted"/>
<accession>L0F909</accession>
<sequence length="194" mass="22983">MKEYHEVQWRIFHTLGYLLEKSNLEHISIKQLCEASHVSRQTFYRYFSDKYAVVTWHFDFLAKDTLHEVGRTLTWLEAHIKLFTELYKERAIYAHVSDSEDYNAVRRYAYRHSIDIYTKTLIDYKKIQPTTTLLFQIDAAALIASELTFRWGQRGMEESPKELAILVDSVLPEELKDVFERGICFHKQADPLSL</sequence>
<dbReference type="PROSITE" id="PS50977">
    <property type="entry name" value="HTH_TETR_2"/>
    <property type="match status" value="1"/>
</dbReference>
<dbReference type="Pfam" id="PF14278">
    <property type="entry name" value="TetR_C_8"/>
    <property type="match status" value="1"/>
</dbReference>
<dbReference type="AlphaFoldDB" id="L0F909"/>
<gene>
    <name evidence="4" type="ordered locus">Desdi_1642</name>
</gene>
<dbReference type="InterPro" id="IPR006120">
    <property type="entry name" value="Resolvase_HTH_dom"/>
</dbReference>
<dbReference type="EMBL" id="CP003344">
    <property type="protein sequence ID" value="AGA69131.1"/>
    <property type="molecule type" value="Genomic_DNA"/>
</dbReference>
<dbReference type="Pfam" id="PF02796">
    <property type="entry name" value="HTH_7"/>
    <property type="match status" value="1"/>
</dbReference>
<dbReference type="InterPro" id="IPR001647">
    <property type="entry name" value="HTH_TetR"/>
</dbReference>
<reference evidence="5" key="1">
    <citation type="submission" date="2012-02" db="EMBL/GenBank/DDBJ databases">
        <title>Complete sequence of Desulfitobacterium dichloroeliminans LMG P-21439.</title>
        <authorList>
            <person name="Lucas S."/>
            <person name="Han J."/>
            <person name="Lapidus A."/>
            <person name="Cheng J.-F."/>
            <person name="Goodwin L."/>
            <person name="Pitluck S."/>
            <person name="Peters L."/>
            <person name="Ovchinnikova G."/>
            <person name="Teshima H."/>
            <person name="Detter J.C."/>
            <person name="Han C."/>
            <person name="Tapia R."/>
            <person name="Land M."/>
            <person name="Hauser L."/>
            <person name="Kyrpides N."/>
            <person name="Ivanova N."/>
            <person name="Pagani I."/>
            <person name="Kruse T."/>
            <person name="de Vos W.M."/>
            <person name="Boon N."/>
            <person name="Smidt H."/>
            <person name="Woyke T."/>
        </authorList>
    </citation>
    <scope>NUCLEOTIDE SEQUENCE [LARGE SCALE GENOMIC DNA]</scope>
    <source>
        <strain evidence="5">LMG P-21439 / DCA1</strain>
    </source>
</reference>
<dbReference type="eggNOG" id="COG1309">
    <property type="taxonomic scope" value="Bacteria"/>
</dbReference>
<evidence type="ECO:0000256" key="2">
    <source>
        <dbReference type="PROSITE-ProRule" id="PRU00335"/>
    </source>
</evidence>
<organism evidence="4 5">
    <name type="scientific">Desulfitobacterium dichloroeliminans (strain LMG P-21439 / DCA1)</name>
    <dbReference type="NCBI Taxonomy" id="871963"/>
    <lineage>
        <taxon>Bacteria</taxon>
        <taxon>Bacillati</taxon>
        <taxon>Bacillota</taxon>
        <taxon>Clostridia</taxon>
        <taxon>Eubacteriales</taxon>
        <taxon>Desulfitobacteriaceae</taxon>
        <taxon>Desulfitobacterium</taxon>
    </lineage>
</organism>
<evidence type="ECO:0000256" key="1">
    <source>
        <dbReference type="ARBA" id="ARBA00023125"/>
    </source>
</evidence>
<feature type="DNA-binding region" description="H-T-H motif" evidence="2">
    <location>
        <begin position="28"/>
        <end position="47"/>
    </location>
</feature>
<dbReference type="SUPFAM" id="SSF46689">
    <property type="entry name" value="Homeodomain-like"/>
    <property type="match status" value="1"/>
</dbReference>
<evidence type="ECO:0000313" key="4">
    <source>
        <dbReference type="EMBL" id="AGA69131.1"/>
    </source>
</evidence>
<dbReference type="GO" id="GO:0003677">
    <property type="term" value="F:DNA binding"/>
    <property type="evidence" value="ECO:0007669"/>
    <property type="project" value="UniProtKB-UniRule"/>
</dbReference>
<evidence type="ECO:0000259" key="3">
    <source>
        <dbReference type="PROSITE" id="PS50977"/>
    </source>
</evidence>
<protein>
    <submittedName>
        <fullName evidence="4">Transcriptional regulator</fullName>
    </submittedName>
</protein>
<dbReference type="RefSeq" id="WP_015262121.1">
    <property type="nucleotide sequence ID" value="NC_019903.1"/>
</dbReference>
<dbReference type="STRING" id="871963.Desdi_1642"/>
<name>L0F909_DESDL</name>
<keyword evidence="5" id="KW-1185">Reference proteome</keyword>
<dbReference type="Proteomes" id="UP000010797">
    <property type="component" value="Chromosome"/>
</dbReference>
<feature type="domain" description="HTH tetR-type" evidence="3">
    <location>
        <begin position="5"/>
        <end position="65"/>
    </location>
</feature>
<dbReference type="OrthoDB" id="9810250at2"/>
<dbReference type="InterPro" id="IPR009057">
    <property type="entry name" value="Homeodomain-like_sf"/>
</dbReference>
<dbReference type="KEGG" id="ddl:Desdi_1642"/>
<dbReference type="Gene3D" id="1.10.357.10">
    <property type="entry name" value="Tetracycline Repressor, domain 2"/>
    <property type="match status" value="1"/>
</dbReference>
<evidence type="ECO:0000313" key="5">
    <source>
        <dbReference type="Proteomes" id="UP000010797"/>
    </source>
</evidence>
<dbReference type="HOGENOM" id="CLU_087539_2_0_9"/>
<dbReference type="InterPro" id="IPR039532">
    <property type="entry name" value="TetR_C_Firmicutes"/>
</dbReference>
<dbReference type="GO" id="GO:0000150">
    <property type="term" value="F:DNA strand exchange activity"/>
    <property type="evidence" value="ECO:0007669"/>
    <property type="project" value="InterPro"/>
</dbReference>
<keyword evidence="1 2" id="KW-0238">DNA-binding</keyword>